<comment type="pathway">
    <text evidence="4">Protein modification; protein ubiquitination.</text>
</comment>
<proteinExistence type="inferred from homology"/>
<dbReference type="InterPro" id="IPR001841">
    <property type="entry name" value="Znf_RING"/>
</dbReference>
<evidence type="ECO:0000313" key="17">
    <source>
        <dbReference type="Proteomes" id="UP000026960"/>
    </source>
</evidence>
<comment type="function">
    <text evidence="3">Might act as an E3 ubiquitin-protein ligase, or as part of E3 complex, which accepts ubiquitin from specific E2 ubiquitin-conjugating enzymes and then transfers it to substrates.</text>
</comment>
<evidence type="ECO:0000256" key="6">
    <source>
        <dbReference type="ARBA" id="ARBA00012251"/>
    </source>
</evidence>
<dbReference type="GO" id="GO:0016567">
    <property type="term" value="P:protein ubiquitination"/>
    <property type="evidence" value="ECO:0007669"/>
    <property type="project" value="InterPro"/>
</dbReference>
<dbReference type="FunFam" id="3.30.40.10:FF:000019">
    <property type="entry name" value="RBR-type E3 ubiquitin transferase"/>
    <property type="match status" value="1"/>
</dbReference>
<keyword evidence="9" id="KW-0677">Repeat</keyword>
<evidence type="ECO:0000256" key="9">
    <source>
        <dbReference type="ARBA" id="ARBA00022737"/>
    </source>
</evidence>
<dbReference type="EC" id="2.3.2.31" evidence="6"/>
<reference evidence="16" key="1">
    <citation type="journal article" date="2009" name="Rice">
        <title>De Novo Next Generation Sequencing of Plant Genomes.</title>
        <authorList>
            <person name="Rounsley S."/>
            <person name="Marri P.R."/>
            <person name="Yu Y."/>
            <person name="He R."/>
            <person name="Sisneros N."/>
            <person name="Goicoechea J.L."/>
            <person name="Lee S.J."/>
            <person name="Angelova A."/>
            <person name="Kudrna D."/>
            <person name="Luo M."/>
            <person name="Affourtit J."/>
            <person name="Desany B."/>
            <person name="Knight J."/>
            <person name="Niazi F."/>
            <person name="Egholm M."/>
            <person name="Wing R.A."/>
        </authorList>
    </citation>
    <scope>NUCLEOTIDE SEQUENCE [LARGE SCALE GENOMIC DNA]</scope>
    <source>
        <strain evidence="16">cv. IRGC 105608</strain>
    </source>
</reference>
<dbReference type="AlphaFoldDB" id="A0A0D3FLG0"/>
<accession>A0A0D3FLG0</accession>
<comment type="cofactor">
    <cofactor evidence="2">
        <name>Zn(2+)</name>
        <dbReference type="ChEBI" id="CHEBI:29105"/>
    </cofactor>
</comment>
<dbReference type="EnsemblPlants" id="OBART03G26600.1">
    <property type="protein sequence ID" value="OBART03G26600.1"/>
    <property type="gene ID" value="OBART03G26600"/>
</dbReference>
<evidence type="ECO:0000256" key="2">
    <source>
        <dbReference type="ARBA" id="ARBA00001947"/>
    </source>
</evidence>
<dbReference type="GO" id="GO:0061630">
    <property type="term" value="F:ubiquitin protein ligase activity"/>
    <property type="evidence" value="ECO:0007669"/>
    <property type="project" value="UniProtKB-EC"/>
</dbReference>
<evidence type="ECO:0000259" key="15">
    <source>
        <dbReference type="PROSITE" id="PS51873"/>
    </source>
</evidence>
<keyword evidence="8" id="KW-0479">Metal-binding</keyword>
<dbReference type="Gramene" id="OBART03G26600.1">
    <property type="protein sequence ID" value="OBART03G26600.1"/>
    <property type="gene ID" value="OBART03G26600"/>
</dbReference>
<evidence type="ECO:0000256" key="8">
    <source>
        <dbReference type="ARBA" id="ARBA00022723"/>
    </source>
</evidence>
<evidence type="ECO:0000256" key="7">
    <source>
        <dbReference type="ARBA" id="ARBA00022679"/>
    </source>
</evidence>
<dbReference type="SMART" id="SM00647">
    <property type="entry name" value="IBR"/>
    <property type="match status" value="1"/>
</dbReference>
<dbReference type="PROSITE" id="PS51873">
    <property type="entry name" value="TRIAD"/>
    <property type="match status" value="1"/>
</dbReference>
<evidence type="ECO:0000256" key="4">
    <source>
        <dbReference type="ARBA" id="ARBA00004906"/>
    </source>
</evidence>
<keyword evidence="10 13" id="KW-0863">Zinc-finger</keyword>
<dbReference type="eggNOG" id="KOG1815">
    <property type="taxonomic scope" value="Eukaryota"/>
</dbReference>
<feature type="domain" description="RING-type" evidence="14">
    <location>
        <begin position="15"/>
        <end position="48"/>
    </location>
</feature>
<dbReference type="InterPro" id="IPR002867">
    <property type="entry name" value="IBR_dom"/>
</dbReference>
<protein>
    <recommendedName>
        <fullName evidence="6">RBR-type E3 ubiquitin transferase</fullName>
        <ecNumber evidence="6">2.3.2.31</ecNumber>
    </recommendedName>
</protein>
<dbReference type="GO" id="GO:0008270">
    <property type="term" value="F:zinc ion binding"/>
    <property type="evidence" value="ECO:0007669"/>
    <property type="project" value="UniProtKB-KW"/>
</dbReference>
<comment type="catalytic activity">
    <reaction evidence="1">
        <text>[E2 ubiquitin-conjugating enzyme]-S-ubiquitinyl-L-cysteine + [acceptor protein]-L-lysine = [E2 ubiquitin-conjugating enzyme]-L-cysteine + [acceptor protein]-N(6)-ubiquitinyl-L-lysine.</text>
        <dbReference type="EC" id="2.3.2.31"/>
    </reaction>
</comment>
<keyword evidence="11" id="KW-0833">Ubl conjugation pathway</keyword>
<evidence type="ECO:0000256" key="10">
    <source>
        <dbReference type="ARBA" id="ARBA00022771"/>
    </source>
</evidence>
<keyword evidence="17" id="KW-1185">Reference proteome</keyword>
<dbReference type="InterPro" id="IPR044066">
    <property type="entry name" value="TRIAD_supradom"/>
</dbReference>
<dbReference type="InterPro" id="IPR013083">
    <property type="entry name" value="Znf_RING/FYVE/PHD"/>
</dbReference>
<evidence type="ECO:0000256" key="1">
    <source>
        <dbReference type="ARBA" id="ARBA00001798"/>
    </source>
</evidence>
<dbReference type="Pfam" id="PF01485">
    <property type="entry name" value="IBR"/>
    <property type="match status" value="1"/>
</dbReference>
<dbReference type="PaxDb" id="65489-OBART03G26600.1"/>
<name>A0A0D3FLG0_9ORYZ</name>
<sequence length="294" mass="31776">MAPSPLLRPRSSVTCYVCFEDVSSDAVSTMDCGHCFCNDCWTEHFFACVNGGQKQIRCMAVGCAAVCDEDVAQRLLGGRYPGAARRLRGALLASYVEDNAAARWCPSAPHCGRAVRVDGGGGRWCCEVSCPCGASFCFGCAAPAHSPCPCAMWERWEAKCRGESMNVDWILANTKTCANWLCGAANGLAHNWTSIDGHSCNRYDDAAEKRKVDGARRKVLRYAHYYERHVEKLSGLLAADAPPAPATAGDAALRRAKQDAVALTAVVEKHCGEMHKCIQDELLPMLVEPIGVPT</sequence>
<comment type="similarity">
    <text evidence="5">Belongs to the RBR family. Ariadne subfamily.</text>
</comment>
<dbReference type="Gene3D" id="1.20.120.1750">
    <property type="match status" value="1"/>
</dbReference>
<dbReference type="STRING" id="65489.A0A0D3FLG0"/>
<evidence type="ECO:0000313" key="16">
    <source>
        <dbReference type="EnsemblPlants" id="OBART03G26600.1"/>
    </source>
</evidence>
<dbReference type="Proteomes" id="UP000026960">
    <property type="component" value="Chromosome 3"/>
</dbReference>
<dbReference type="CDD" id="cd20346">
    <property type="entry name" value="BRcat_RBR_ANKIB1"/>
    <property type="match status" value="1"/>
</dbReference>
<dbReference type="InterPro" id="IPR031127">
    <property type="entry name" value="E3_UB_ligase_RBR"/>
</dbReference>
<dbReference type="SUPFAM" id="SSF57850">
    <property type="entry name" value="RING/U-box"/>
    <property type="match status" value="2"/>
</dbReference>
<keyword evidence="12" id="KW-0862">Zinc</keyword>
<evidence type="ECO:0000256" key="12">
    <source>
        <dbReference type="ARBA" id="ARBA00022833"/>
    </source>
</evidence>
<dbReference type="PANTHER" id="PTHR11685">
    <property type="entry name" value="RBR FAMILY RING FINGER AND IBR DOMAIN-CONTAINING"/>
    <property type="match status" value="1"/>
</dbReference>
<evidence type="ECO:0000256" key="3">
    <source>
        <dbReference type="ARBA" id="ARBA00003976"/>
    </source>
</evidence>
<feature type="domain" description="RING-type" evidence="15">
    <location>
        <begin position="11"/>
        <end position="233"/>
    </location>
</feature>
<evidence type="ECO:0000259" key="14">
    <source>
        <dbReference type="PROSITE" id="PS50089"/>
    </source>
</evidence>
<dbReference type="Gene3D" id="3.30.40.10">
    <property type="entry name" value="Zinc/RING finger domain, C3HC4 (zinc finger)"/>
    <property type="match status" value="1"/>
</dbReference>
<dbReference type="PROSITE" id="PS50089">
    <property type="entry name" value="ZF_RING_2"/>
    <property type="match status" value="1"/>
</dbReference>
<keyword evidence="7" id="KW-0808">Transferase</keyword>
<evidence type="ECO:0000256" key="13">
    <source>
        <dbReference type="PROSITE-ProRule" id="PRU00175"/>
    </source>
</evidence>
<evidence type="ECO:0000256" key="11">
    <source>
        <dbReference type="ARBA" id="ARBA00022786"/>
    </source>
</evidence>
<organism evidence="16">
    <name type="scientific">Oryza barthii</name>
    <dbReference type="NCBI Taxonomy" id="65489"/>
    <lineage>
        <taxon>Eukaryota</taxon>
        <taxon>Viridiplantae</taxon>
        <taxon>Streptophyta</taxon>
        <taxon>Embryophyta</taxon>
        <taxon>Tracheophyta</taxon>
        <taxon>Spermatophyta</taxon>
        <taxon>Magnoliopsida</taxon>
        <taxon>Liliopsida</taxon>
        <taxon>Poales</taxon>
        <taxon>Poaceae</taxon>
        <taxon>BOP clade</taxon>
        <taxon>Oryzoideae</taxon>
        <taxon>Oryzeae</taxon>
        <taxon>Oryzinae</taxon>
        <taxon>Oryza</taxon>
    </lineage>
</organism>
<evidence type="ECO:0000256" key="5">
    <source>
        <dbReference type="ARBA" id="ARBA00005884"/>
    </source>
</evidence>
<reference evidence="16" key="2">
    <citation type="submission" date="2015-03" db="UniProtKB">
        <authorList>
            <consortium name="EnsemblPlants"/>
        </authorList>
    </citation>
    <scope>IDENTIFICATION</scope>
</reference>
<dbReference type="HOGENOM" id="CLU_947883_0_0_1"/>